<dbReference type="SUPFAM" id="SSF55961">
    <property type="entry name" value="Bet v1-like"/>
    <property type="match status" value="1"/>
</dbReference>
<dbReference type="AlphaFoldDB" id="A0A2K8Z875"/>
<dbReference type="PANTHER" id="PTHR36166:SF1">
    <property type="entry name" value="SRPBCC DOMAIN-CONTAINING PROTEIN"/>
    <property type="match status" value="1"/>
</dbReference>
<dbReference type="RefSeq" id="WP_100992609.1">
    <property type="nucleotide sequence ID" value="NZ_CP025096.1"/>
</dbReference>
<proteinExistence type="predicted"/>
<accession>A0A2K8Z875</accession>
<dbReference type="EMBL" id="CP025096">
    <property type="protein sequence ID" value="AUD06058.1"/>
    <property type="molecule type" value="Genomic_DNA"/>
</dbReference>
<dbReference type="InterPro" id="IPR023393">
    <property type="entry name" value="START-like_dom_sf"/>
</dbReference>
<name>A0A2K8Z875_9BACT</name>
<dbReference type="PANTHER" id="PTHR36166">
    <property type="entry name" value="CHROMOSOME 9, WHOLE GENOME SHOTGUN SEQUENCE"/>
    <property type="match status" value="1"/>
</dbReference>
<keyword evidence="2" id="KW-1185">Reference proteome</keyword>
<evidence type="ECO:0000313" key="2">
    <source>
        <dbReference type="Proteomes" id="UP000232883"/>
    </source>
</evidence>
<gene>
    <name evidence="1" type="ORF">CWM47_31965</name>
</gene>
<organism evidence="1 2">
    <name type="scientific">Spirosoma pollinicola</name>
    <dbReference type="NCBI Taxonomy" id="2057025"/>
    <lineage>
        <taxon>Bacteria</taxon>
        <taxon>Pseudomonadati</taxon>
        <taxon>Bacteroidota</taxon>
        <taxon>Cytophagia</taxon>
        <taxon>Cytophagales</taxon>
        <taxon>Cytophagaceae</taxon>
        <taxon>Spirosoma</taxon>
    </lineage>
</organism>
<dbReference type="OrthoDB" id="191189at2"/>
<dbReference type="Proteomes" id="UP000232883">
    <property type="component" value="Chromosome"/>
</dbReference>
<sequence length="143" mass="16137">MEIKAETLINATPEKVWAVLTDFTSYPAWNPFIKSVEGKAEVGNKLTVTIMQSGDKGTTFKPKVLTVVPSKELSWLGRLLLPNIFDGEHKFELRKNRDGTTTFRQSEKFSGILVPFFKKQLENNTAKGFEGMNAKLKELAEKK</sequence>
<dbReference type="Gene3D" id="3.30.530.20">
    <property type="match status" value="1"/>
</dbReference>
<reference evidence="1 2" key="1">
    <citation type="submission" date="2017-11" db="EMBL/GenBank/DDBJ databases">
        <title>Taxonomic description and genome sequences of Spirosoma HA7 sp. nov., isolated from pollen microhabitat of Corylus avellana.</title>
        <authorList>
            <person name="Ambika Manirajan B."/>
            <person name="Suarez C."/>
            <person name="Ratering S."/>
            <person name="Geissler-Plaum R."/>
            <person name="Cardinale M."/>
            <person name="Sylvia S."/>
        </authorList>
    </citation>
    <scope>NUCLEOTIDE SEQUENCE [LARGE SCALE GENOMIC DNA]</scope>
    <source>
        <strain evidence="1 2">HA7</strain>
    </source>
</reference>
<evidence type="ECO:0000313" key="1">
    <source>
        <dbReference type="EMBL" id="AUD06058.1"/>
    </source>
</evidence>
<dbReference type="InterPro" id="IPR019587">
    <property type="entry name" value="Polyketide_cyclase/dehydratase"/>
</dbReference>
<protein>
    <submittedName>
        <fullName evidence="1">SRPBCC domain-containing protein</fullName>
    </submittedName>
</protein>
<dbReference type="Pfam" id="PF10604">
    <property type="entry name" value="Polyketide_cyc2"/>
    <property type="match status" value="1"/>
</dbReference>
<dbReference type="KEGG" id="spir:CWM47_31965"/>
<dbReference type="CDD" id="cd07822">
    <property type="entry name" value="SRPBCC_4"/>
    <property type="match status" value="1"/>
</dbReference>